<name>A0A5N8VPN6_9ACTN</name>
<gene>
    <name evidence="2" type="ORF">FNH09_40520</name>
</gene>
<accession>A0A5N8VPN6</accession>
<organism evidence="2 3">
    <name type="scientific">Streptomyces adustus</name>
    <dbReference type="NCBI Taxonomy" id="1609272"/>
    <lineage>
        <taxon>Bacteria</taxon>
        <taxon>Bacillati</taxon>
        <taxon>Actinomycetota</taxon>
        <taxon>Actinomycetes</taxon>
        <taxon>Kitasatosporales</taxon>
        <taxon>Streptomycetaceae</taxon>
        <taxon>Streptomyces</taxon>
    </lineage>
</organism>
<dbReference type="EMBL" id="VJZD01000294">
    <property type="protein sequence ID" value="MPY37271.1"/>
    <property type="molecule type" value="Genomic_DNA"/>
</dbReference>
<dbReference type="AlphaFoldDB" id="A0A5N8VPN6"/>
<dbReference type="Proteomes" id="UP000325849">
    <property type="component" value="Unassembled WGS sequence"/>
</dbReference>
<comment type="caution">
    <text evidence="2">The sequence shown here is derived from an EMBL/GenBank/DDBJ whole genome shotgun (WGS) entry which is preliminary data.</text>
</comment>
<proteinExistence type="predicted"/>
<reference evidence="2 3" key="1">
    <citation type="submission" date="2019-07" db="EMBL/GenBank/DDBJ databases">
        <title>New species of Amycolatopsis and Streptomyces.</title>
        <authorList>
            <person name="Duangmal K."/>
            <person name="Teo W.F.A."/>
            <person name="Lipun K."/>
        </authorList>
    </citation>
    <scope>NUCLEOTIDE SEQUENCE [LARGE SCALE GENOMIC DNA]</scope>
    <source>
        <strain evidence="2 3">NBRC 109810</strain>
    </source>
</reference>
<keyword evidence="3" id="KW-1185">Reference proteome</keyword>
<feature type="region of interest" description="Disordered" evidence="1">
    <location>
        <begin position="34"/>
        <end position="66"/>
    </location>
</feature>
<sequence length="66" mass="7600">MTTHHSGRDYSGYSADQLREAARRISVDLAREQEMAGAGGVRPEGIERQQDLQKWMRNEAARRDQR</sequence>
<evidence type="ECO:0000313" key="3">
    <source>
        <dbReference type="Proteomes" id="UP000325849"/>
    </source>
</evidence>
<protein>
    <submittedName>
        <fullName evidence="2">Uncharacterized protein</fullName>
    </submittedName>
</protein>
<dbReference type="RefSeq" id="WP_152894866.1">
    <property type="nucleotide sequence ID" value="NZ_VJZD01000294.1"/>
</dbReference>
<feature type="compositionally biased region" description="Basic and acidic residues" evidence="1">
    <location>
        <begin position="44"/>
        <end position="66"/>
    </location>
</feature>
<evidence type="ECO:0000256" key="1">
    <source>
        <dbReference type="SAM" id="MobiDB-lite"/>
    </source>
</evidence>
<evidence type="ECO:0000313" key="2">
    <source>
        <dbReference type="EMBL" id="MPY37271.1"/>
    </source>
</evidence>